<gene>
    <name evidence="2" type="ORF">GJ744_000882</name>
</gene>
<evidence type="ECO:0000313" key="3">
    <source>
        <dbReference type="Proteomes" id="UP000606974"/>
    </source>
</evidence>
<comment type="caution">
    <text evidence="2">The sequence shown here is derived from an EMBL/GenBank/DDBJ whole genome shotgun (WGS) entry which is preliminary data.</text>
</comment>
<proteinExistence type="predicted"/>
<keyword evidence="1" id="KW-0472">Membrane</keyword>
<protein>
    <submittedName>
        <fullName evidence="2">Uncharacterized protein</fullName>
    </submittedName>
</protein>
<accession>A0A8H7EAF3</accession>
<evidence type="ECO:0000313" key="2">
    <source>
        <dbReference type="EMBL" id="KAF7512621.1"/>
    </source>
</evidence>
<dbReference type="EMBL" id="JAACFV010000011">
    <property type="protein sequence ID" value="KAF7512621.1"/>
    <property type="molecule type" value="Genomic_DNA"/>
</dbReference>
<keyword evidence="3" id="KW-1185">Reference proteome</keyword>
<sequence length="100" mass="10978">MRRNALRRRIPLVCGAISPRQVSVGGQAPSPRAGLASAIFYLIVLTFISQNSALAIVLTATSNSKKSNFENTAYHYTPSLCATSREFAPKARQSRGYYLR</sequence>
<name>A0A8H7EAF3_9EURO</name>
<reference evidence="2" key="1">
    <citation type="submission" date="2020-02" db="EMBL/GenBank/DDBJ databases">
        <authorList>
            <person name="Palmer J.M."/>
        </authorList>
    </citation>
    <scope>NUCLEOTIDE SEQUENCE</scope>
    <source>
        <strain evidence="2">EPUS1.4</strain>
        <tissue evidence="2">Thallus</tissue>
    </source>
</reference>
<keyword evidence="1" id="KW-1133">Transmembrane helix</keyword>
<dbReference type="AlphaFoldDB" id="A0A8H7EAF3"/>
<evidence type="ECO:0000256" key="1">
    <source>
        <dbReference type="SAM" id="Phobius"/>
    </source>
</evidence>
<keyword evidence="1" id="KW-0812">Transmembrane</keyword>
<feature type="transmembrane region" description="Helical" evidence="1">
    <location>
        <begin position="35"/>
        <end position="58"/>
    </location>
</feature>
<dbReference type="Proteomes" id="UP000606974">
    <property type="component" value="Unassembled WGS sequence"/>
</dbReference>
<organism evidence="2 3">
    <name type="scientific">Endocarpon pusillum</name>
    <dbReference type="NCBI Taxonomy" id="364733"/>
    <lineage>
        <taxon>Eukaryota</taxon>
        <taxon>Fungi</taxon>
        <taxon>Dikarya</taxon>
        <taxon>Ascomycota</taxon>
        <taxon>Pezizomycotina</taxon>
        <taxon>Eurotiomycetes</taxon>
        <taxon>Chaetothyriomycetidae</taxon>
        <taxon>Verrucariales</taxon>
        <taxon>Verrucariaceae</taxon>
        <taxon>Endocarpon</taxon>
    </lineage>
</organism>